<evidence type="ECO:0000256" key="7">
    <source>
        <dbReference type="ARBA" id="ARBA00022840"/>
    </source>
</evidence>
<dbReference type="GO" id="GO:0004817">
    <property type="term" value="F:cysteine-tRNA ligase activity"/>
    <property type="evidence" value="ECO:0007669"/>
    <property type="project" value="UniProtKB-EC"/>
</dbReference>
<dbReference type="PANTHER" id="PTHR10890">
    <property type="entry name" value="CYSTEINYL-TRNA SYNTHETASE"/>
    <property type="match status" value="1"/>
</dbReference>
<dbReference type="SUPFAM" id="SSF47323">
    <property type="entry name" value="Anticodon-binding domain of a subclass of class I aminoacyl-tRNA synthetases"/>
    <property type="match status" value="1"/>
</dbReference>
<dbReference type="PRINTS" id="PR00983">
    <property type="entry name" value="TRNASYNTHCYS"/>
</dbReference>
<keyword evidence="3 9" id="KW-0436">Ligase</keyword>
<feature type="domain" description="Cysteinyl-tRNA synthetase class Ia DALR" evidence="8">
    <location>
        <begin position="180"/>
        <end position="235"/>
    </location>
</feature>
<dbReference type="PANTHER" id="PTHR10890:SF3">
    <property type="entry name" value="CYSTEINE--TRNA LIGASE, CYTOPLASMIC"/>
    <property type="match status" value="1"/>
</dbReference>
<dbReference type="SMART" id="SM00840">
    <property type="entry name" value="DALR_2"/>
    <property type="match status" value="1"/>
</dbReference>
<evidence type="ECO:0000313" key="9">
    <source>
        <dbReference type="EMBL" id="OIQ71123.1"/>
    </source>
</evidence>
<dbReference type="CDD" id="cd07963">
    <property type="entry name" value="Anticodon_Ia_Cys"/>
    <property type="match status" value="1"/>
</dbReference>
<dbReference type="GO" id="GO:0006423">
    <property type="term" value="P:cysteinyl-tRNA aminoacylation"/>
    <property type="evidence" value="ECO:0007669"/>
    <property type="project" value="InterPro"/>
</dbReference>
<comment type="subcellular location">
    <subcellularLocation>
        <location evidence="2">Cytoplasm</location>
    </subcellularLocation>
</comment>
<reference evidence="9" key="1">
    <citation type="submission" date="2016-10" db="EMBL/GenBank/DDBJ databases">
        <title>Sequence of Gallionella enrichment culture.</title>
        <authorList>
            <person name="Poehlein A."/>
            <person name="Muehling M."/>
            <person name="Daniel R."/>
        </authorList>
    </citation>
    <scope>NUCLEOTIDE SEQUENCE</scope>
</reference>
<evidence type="ECO:0000259" key="8">
    <source>
        <dbReference type="SMART" id="SM00840"/>
    </source>
</evidence>
<dbReference type="InterPro" id="IPR009080">
    <property type="entry name" value="tRNAsynth_Ia_anticodon-bd"/>
</dbReference>
<dbReference type="GO" id="GO:0005829">
    <property type="term" value="C:cytosol"/>
    <property type="evidence" value="ECO:0007669"/>
    <property type="project" value="TreeGrafter"/>
</dbReference>
<protein>
    <submittedName>
        <fullName evidence="9">Cysteine--tRNA ligase</fullName>
        <ecNumber evidence="9">6.1.1.16</ecNumber>
    </submittedName>
</protein>
<dbReference type="InterPro" id="IPR032678">
    <property type="entry name" value="tRNA-synt_1_cat_dom"/>
</dbReference>
<gene>
    <name evidence="9" type="primary">cysS_16</name>
    <name evidence="9" type="ORF">GALL_472600</name>
</gene>
<sequence length="292" mass="31986">MQDGKDDPLDFVLWKAAKDTEPEDAKWDGDALGYGYGKGRPGWHIECSAMSCQTLGENFDIHGGGADLQFPHHENEIAQSEGASGKPLARFWVHNGFVRVDNEKMSKSLGNFFTIRDVLEKYHRETVRFFLIRTHYRTALNYSDVHLDDAHTALKRLYTALDLVAPDAAGVDWNDPFAARFKAAMDDDFGTPEAVAVLFDLASQVNRSKSSQLAGLLKGLGACLGLLQGDPRTFLQAGAGLDETAVTALIAQRGAAKAARNFAEADRIRQELLLQGVVLKDAATGTTWETSK</sequence>
<dbReference type="GO" id="GO:0005524">
    <property type="term" value="F:ATP binding"/>
    <property type="evidence" value="ECO:0007669"/>
    <property type="project" value="UniProtKB-KW"/>
</dbReference>
<dbReference type="Gene3D" id="1.20.120.1910">
    <property type="entry name" value="Cysteine-tRNA ligase, C-terminal anti-codon recognition domain"/>
    <property type="match status" value="1"/>
</dbReference>
<dbReference type="Gene3D" id="3.40.50.620">
    <property type="entry name" value="HUPs"/>
    <property type="match status" value="1"/>
</dbReference>
<comment type="caution">
    <text evidence="9">The sequence shown here is derived from an EMBL/GenBank/DDBJ whole genome shotgun (WGS) entry which is preliminary data.</text>
</comment>
<comment type="cofactor">
    <cofactor evidence="1">
        <name>Zn(2+)</name>
        <dbReference type="ChEBI" id="CHEBI:29105"/>
    </cofactor>
</comment>
<name>A0A1J5Q0V1_9ZZZZ</name>
<keyword evidence="6" id="KW-0862">Zinc</keyword>
<evidence type="ECO:0000256" key="5">
    <source>
        <dbReference type="ARBA" id="ARBA00022741"/>
    </source>
</evidence>
<evidence type="ECO:0000256" key="4">
    <source>
        <dbReference type="ARBA" id="ARBA00022723"/>
    </source>
</evidence>
<dbReference type="AlphaFoldDB" id="A0A1J5Q0V1"/>
<evidence type="ECO:0000256" key="6">
    <source>
        <dbReference type="ARBA" id="ARBA00022833"/>
    </source>
</evidence>
<evidence type="ECO:0000256" key="2">
    <source>
        <dbReference type="ARBA" id="ARBA00004496"/>
    </source>
</evidence>
<dbReference type="Pfam" id="PF09190">
    <property type="entry name" value="DALR_2"/>
    <property type="match status" value="1"/>
</dbReference>
<evidence type="ECO:0000256" key="1">
    <source>
        <dbReference type="ARBA" id="ARBA00001947"/>
    </source>
</evidence>
<keyword evidence="4" id="KW-0479">Metal-binding</keyword>
<dbReference type="EC" id="6.1.1.16" evidence="9"/>
<evidence type="ECO:0000256" key="3">
    <source>
        <dbReference type="ARBA" id="ARBA00022598"/>
    </source>
</evidence>
<dbReference type="SUPFAM" id="SSF52374">
    <property type="entry name" value="Nucleotidylyl transferase"/>
    <property type="match status" value="1"/>
</dbReference>
<organism evidence="9">
    <name type="scientific">mine drainage metagenome</name>
    <dbReference type="NCBI Taxonomy" id="410659"/>
    <lineage>
        <taxon>unclassified sequences</taxon>
        <taxon>metagenomes</taxon>
        <taxon>ecological metagenomes</taxon>
    </lineage>
</organism>
<accession>A0A1J5Q0V1</accession>
<dbReference type="InterPro" id="IPR014729">
    <property type="entry name" value="Rossmann-like_a/b/a_fold"/>
</dbReference>
<keyword evidence="5" id="KW-0547">Nucleotide-binding</keyword>
<keyword evidence="7" id="KW-0067">ATP-binding</keyword>
<dbReference type="InterPro" id="IPR015273">
    <property type="entry name" value="Cys-tRNA-synt_Ia_DALR"/>
</dbReference>
<proteinExistence type="predicted"/>
<dbReference type="GO" id="GO:0046872">
    <property type="term" value="F:metal ion binding"/>
    <property type="evidence" value="ECO:0007669"/>
    <property type="project" value="UniProtKB-KW"/>
</dbReference>
<dbReference type="InterPro" id="IPR024909">
    <property type="entry name" value="Cys-tRNA/MSH_ligase"/>
</dbReference>
<dbReference type="Pfam" id="PF01406">
    <property type="entry name" value="tRNA-synt_1e"/>
    <property type="match status" value="1"/>
</dbReference>
<dbReference type="EMBL" id="MLJW01003870">
    <property type="protein sequence ID" value="OIQ71123.1"/>
    <property type="molecule type" value="Genomic_DNA"/>
</dbReference>